<evidence type="ECO:0000313" key="2">
    <source>
        <dbReference type="EMBL" id="MDP9898874.1"/>
    </source>
</evidence>
<keyword evidence="3" id="KW-1185">Reference proteome</keyword>
<reference evidence="2 3" key="1">
    <citation type="submission" date="2023-07" db="EMBL/GenBank/DDBJ databases">
        <title>Sorghum-associated microbial communities from plants grown in Nebraska, USA.</title>
        <authorList>
            <person name="Schachtman D."/>
        </authorList>
    </citation>
    <scope>NUCLEOTIDE SEQUENCE [LARGE SCALE GENOMIC DNA]</scope>
    <source>
        <strain evidence="2 3">DS1607</strain>
    </source>
</reference>
<sequence>MKPVHLAASADASVSLSAPLRAVFSAPRGTALALMLTCAGLIAGCASSPDRYYTLAAPGTTAPQNASNDAAAAAPMFIELAPVAMPERLARPQMLVRKATPGAQVELLEQHRWSSSFENELRDALASGVAAQLGAIDVTKGGRQPSTPAWRIAVQVRQFDAVEDTRVDAAFSWTVRRSDADLSASCQWSTTEPVGSGIEALAQGAQRVTARAADAIARHVRALQANPGAACTR</sequence>
<proteinExistence type="predicted"/>
<dbReference type="Proteomes" id="UP001226867">
    <property type="component" value="Unassembled WGS sequence"/>
</dbReference>
<accession>A0ABT9S3E4</accession>
<dbReference type="InterPro" id="IPR005586">
    <property type="entry name" value="ABC_trans_aux"/>
</dbReference>
<feature type="domain" description="ABC-type transport auxiliary lipoprotein component" evidence="1">
    <location>
        <begin position="62"/>
        <end position="217"/>
    </location>
</feature>
<keyword evidence="2" id="KW-0449">Lipoprotein</keyword>
<comment type="caution">
    <text evidence="2">The sequence shown here is derived from an EMBL/GenBank/DDBJ whole genome shotgun (WGS) entry which is preliminary data.</text>
</comment>
<dbReference type="Pfam" id="PF03886">
    <property type="entry name" value="ABC_trans_aux"/>
    <property type="match status" value="1"/>
</dbReference>
<dbReference type="RefSeq" id="WP_307688694.1">
    <property type="nucleotide sequence ID" value="NZ_JAUSRO010000003.1"/>
</dbReference>
<dbReference type="Gene3D" id="3.40.50.10610">
    <property type="entry name" value="ABC-type transport auxiliary lipoprotein component"/>
    <property type="match status" value="1"/>
</dbReference>
<dbReference type="EMBL" id="JAUSRO010000003">
    <property type="protein sequence ID" value="MDP9898874.1"/>
    <property type="molecule type" value="Genomic_DNA"/>
</dbReference>
<evidence type="ECO:0000259" key="1">
    <source>
        <dbReference type="Pfam" id="PF03886"/>
    </source>
</evidence>
<organism evidence="2 3">
    <name type="scientific">Variovorax ginsengisoli</name>
    <dbReference type="NCBI Taxonomy" id="363844"/>
    <lineage>
        <taxon>Bacteria</taxon>
        <taxon>Pseudomonadati</taxon>
        <taxon>Pseudomonadota</taxon>
        <taxon>Betaproteobacteria</taxon>
        <taxon>Burkholderiales</taxon>
        <taxon>Comamonadaceae</taxon>
        <taxon>Variovorax</taxon>
    </lineage>
</organism>
<gene>
    <name evidence="2" type="ORF">J2W36_001118</name>
</gene>
<name>A0ABT9S3E4_9BURK</name>
<protein>
    <submittedName>
        <fullName evidence="2">Lipoprotein YmbA</fullName>
    </submittedName>
</protein>
<dbReference type="SUPFAM" id="SSF159594">
    <property type="entry name" value="XCC0632-like"/>
    <property type="match status" value="1"/>
</dbReference>
<evidence type="ECO:0000313" key="3">
    <source>
        <dbReference type="Proteomes" id="UP001226867"/>
    </source>
</evidence>